<dbReference type="GO" id="GO:0003677">
    <property type="term" value="F:DNA binding"/>
    <property type="evidence" value="ECO:0007669"/>
    <property type="project" value="InterPro"/>
</dbReference>
<dbReference type="Pfam" id="PF17765">
    <property type="entry name" value="MLTR_LBD"/>
    <property type="match status" value="1"/>
</dbReference>
<dbReference type="PANTHER" id="PTHR35010">
    <property type="entry name" value="BLL4672 PROTEIN-RELATED"/>
    <property type="match status" value="1"/>
</dbReference>
<reference evidence="2 3" key="1">
    <citation type="submission" date="2018-12" db="EMBL/GenBank/DDBJ databases">
        <title>Dyella dinghuensis sp. nov. DHOA06 and Dyella choica sp. nov. 4M-K27, isolated from forest soil.</title>
        <authorList>
            <person name="Qiu L.-H."/>
            <person name="Gao Z.-H."/>
        </authorList>
    </citation>
    <scope>NUCLEOTIDE SEQUENCE [LARGE SCALE GENOMIC DNA]</scope>
    <source>
        <strain evidence="2 3">4M-K27</strain>
    </source>
</reference>
<feature type="domain" description="HTH cro/C1-type" evidence="1">
    <location>
        <begin position="37"/>
        <end position="91"/>
    </location>
</feature>
<evidence type="ECO:0000313" key="2">
    <source>
        <dbReference type="EMBL" id="RUL74443.1"/>
    </source>
</evidence>
<dbReference type="InterPro" id="IPR001387">
    <property type="entry name" value="Cro/C1-type_HTH"/>
</dbReference>
<dbReference type="Gene3D" id="1.10.260.40">
    <property type="entry name" value="lambda repressor-like DNA-binding domains"/>
    <property type="match status" value="1"/>
</dbReference>
<gene>
    <name evidence="2" type="ORF">EKH80_13225</name>
</gene>
<keyword evidence="3" id="KW-1185">Reference proteome</keyword>
<dbReference type="OrthoDB" id="2959414at2"/>
<protein>
    <submittedName>
        <fullName evidence="2">Helix-turn-helix domain-containing protein</fullName>
    </submittedName>
</protein>
<dbReference type="PANTHER" id="PTHR35010:SF4">
    <property type="entry name" value="BLL5781 PROTEIN"/>
    <property type="match status" value="1"/>
</dbReference>
<dbReference type="InterPro" id="IPR010982">
    <property type="entry name" value="Lambda_DNA-bd_dom_sf"/>
</dbReference>
<dbReference type="EMBL" id="RYYV01000009">
    <property type="protein sequence ID" value="RUL74443.1"/>
    <property type="molecule type" value="Genomic_DNA"/>
</dbReference>
<name>A0A3S0PHU7_9GAMM</name>
<dbReference type="SUPFAM" id="SSF47413">
    <property type="entry name" value="lambda repressor-like DNA-binding domains"/>
    <property type="match status" value="1"/>
</dbReference>
<dbReference type="Gene3D" id="3.30.450.180">
    <property type="match status" value="1"/>
</dbReference>
<dbReference type="Pfam" id="PF13560">
    <property type="entry name" value="HTH_31"/>
    <property type="match status" value="1"/>
</dbReference>
<accession>A0A3S0PHU7</accession>
<dbReference type="InterPro" id="IPR041413">
    <property type="entry name" value="MLTR_LBD"/>
</dbReference>
<comment type="caution">
    <text evidence="2">The sequence shown here is derived from an EMBL/GenBank/DDBJ whole genome shotgun (WGS) entry which is preliminary data.</text>
</comment>
<dbReference type="SMART" id="SM00530">
    <property type="entry name" value="HTH_XRE"/>
    <property type="match status" value="1"/>
</dbReference>
<dbReference type="Proteomes" id="UP000274358">
    <property type="component" value="Unassembled WGS sequence"/>
</dbReference>
<organism evidence="2 3">
    <name type="scientific">Dyella choica</name>
    <dbReference type="NCBI Taxonomy" id="1927959"/>
    <lineage>
        <taxon>Bacteria</taxon>
        <taxon>Pseudomonadati</taxon>
        <taxon>Pseudomonadota</taxon>
        <taxon>Gammaproteobacteria</taxon>
        <taxon>Lysobacterales</taxon>
        <taxon>Rhodanobacteraceae</taxon>
        <taxon>Dyella</taxon>
    </lineage>
</organism>
<dbReference type="AlphaFoldDB" id="A0A3S0PHU7"/>
<evidence type="ECO:0000259" key="1">
    <source>
        <dbReference type="PROSITE" id="PS50943"/>
    </source>
</evidence>
<proteinExistence type="predicted"/>
<evidence type="ECO:0000313" key="3">
    <source>
        <dbReference type="Proteomes" id="UP000274358"/>
    </source>
</evidence>
<dbReference type="PROSITE" id="PS50943">
    <property type="entry name" value="HTH_CROC1"/>
    <property type="match status" value="1"/>
</dbReference>
<sequence>MAFLQAPGLAFGHFLTCAAALDTKTLGTNAPHIGQLLREWRASRRLSQLDLALAAEVSARHLSCVETGKAQPSREMVLRLADALDMPLRECNALLMAAGYAPKFPETSLSTPAMAQVRRAIELMLEQQEPYPAFLLNRHWDILMANRAAARVASFVLRGASSPHANMIRQIFDPNDLRSAIVNWEDVAGDLIRHLHDVVSATPSDEVARDLLDEALAYPGVPMQWRIRDLGTAPSPLLTTIFRVDDRQLSFFSAITTFGTPRDVTLDELHIEACFPMDEQTAEFCRELSQHDA</sequence>
<dbReference type="CDD" id="cd00093">
    <property type="entry name" value="HTH_XRE"/>
    <property type="match status" value="1"/>
</dbReference>